<feature type="compositionally biased region" description="Basic and acidic residues" evidence="1">
    <location>
        <begin position="404"/>
        <end position="414"/>
    </location>
</feature>
<dbReference type="InterPro" id="IPR028889">
    <property type="entry name" value="USP"/>
</dbReference>
<evidence type="ECO:0000259" key="2">
    <source>
        <dbReference type="PROSITE" id="PS50235"/>
    </source>
</evidence>
<dbReference type="GO" id="GO:0005829">
    <property type="term" value="C:cytosol"/>
    <property type="evidence" value="ECO:0007669"/>
    <property type="project" value="TreeGrafter"/>
</dbReference>
<dbReference type="Gene3D" id="3.90.70.10">
    <property type="entry name" value="Cysteine proteinases"/>
    <property type="match status" value="2"/>
</dbReference>
<feature type="region of interest" description="Disordered" evidence="1">
    <location>
        <begin position="55"/>
        <end position="76"/>
    </location>
</feature>
<feature type="compositionally biased region" description="Polar residues" evidence="1">
    <location>
        <begin position="1327"/>
        <end position="1353"/>
    </location>
</feature>
<protein>
    <recommendedName>
        <fullName evidence="2">USP domain-containing protein</fullName>
    </recommendedName>
</protein>
<proteinExistence type="predicted"/>
<dbReference type="InterPro" id="IPR050164">
    <property type="entry name" value="Peptidase_C19"/>
</dbReference>
<dbReference type="PROSITE" id="PS50235">
    <property type="entry name" value="USP_3"/>
    <property type="match status" value="1"/>
</dbReference>
<feature type="domain" description="USP" evidence="2">
    <location>
        <begin position="104"/>
        <end position="827"/>
    </location>
</feature>
<dbReference type="Pfam" id="PF00443">
    <property type="entry name" value="UCH"/>
    <property type="match status" value="2"/>
</dbReference>
<keyword evidence="4" id="KW-1185">Reference proteome</keyword>
<dbReference type="EnsemblMetazoa" id="G5506.1">
    <property type="protein sequence ID" value="G5506.1:cds"/>
    <property type="gene ID" value="G5506"/>
</dbReference>
<dbReference type="InterPro" id="IPR018200">
    <property type="entry name" value="USP_CS"/>
</dbReference>
<dbReference type="InterPro" id="IPR038765">
    <property type="entry name" value="Papain-like_cys_pep_sf"/>
</dbReference>
<evidence type="ECO:0000256" key="1">
    <source>
        <dbReference type="SAM" id="MobiDB-lite"/>
    </source>
</evidence>
<dbReference type="GO" id="GO:0016579">
    <property type="term" value="P:protein deubiquitination"/>
    <property type="evidence" value="ECO:0007669"/>
    <property type="project" value="InterPro"/>
</dbReference>
<dbReference type="GO" id="GO:0005634">
    <property type="term" value="C:nucleus"/>
    <property type="evidence" value="ECO:0007669"/>
    <property type="project" value="TreeGrafter"/>
</dbReference>
<dbReference type="GO" id="GO:0004843">
    <property type="term" value="F:cysteine-type deubiquitinase activity"/>
    <property type="evidence" value="ECO:0007669"/>
    <property type="project" value="InterPro"/>
</dbReference>
<reference evidence="3" key="1">
    <citation type="submission" date="2022-08" db="UniProtKB">
        <authorList>
            <consortium name="EnsemblMetazoa"/>
        </authorList>
    </citation>
    <scope>IDENTIFICATION</scope>
    <source>
        <strain evidence="3">05x7-T-G4-1.051#20</strain>
    </source>
</reference>
<feature type="region of interest" description="Disordered" evidence="1">
    <location>
        <begin position="1098"/>
        <end position="1132"/>
    </location>
</feature>
<accession>A0A8W8N648</accession>
<feature type="region of interest" description="Disordered" evidence="1">
    <location>
        <begin position="546"/>
        <end position="565"/>
    </location>
</feature>
<dbReference type="Proteomes" id="UP000005408">
    <property type="component" value="Unassembled WGS sequence"/>
</dbReference>
<feature type="region of interest" description="Disordered" evidence="1">
    <location>
        <begin position="1324"/>
        <end position="1353"/>
    </location>
</feature>
<dbReference type="InterPro" id="IPR001394">
    <property type="entry name" value="Peptidase_C19_UCH"/>
</dbReference>
<name>A0A8W8N648_MAGGI</name>
<feature type="region of interest" description="Disordered" evidence="1">
    <location>
        <begin position="322"/>
        <end position="436"/>
    </location>
</feature>
<evidence type="ECO:0000313" key="4">
    <source>
        <dbReference type="Proteomes" id="UP000005408"/>
    </source>
</evidence>
<feature type="compositionally biased region" description="Polar residues" evidence="1">
    <location>
        <begin position="392"/>
        <end position="402"/>
    </location>
</feature>
<dbReference type="PROSITE" id="PS00973">
    <property type="entry name" value="USP_2"/>
    <property type="match status" value="1"/>
</dbReference>
<dbReference type="PANTHER" id="PTHR24006:SF905">
    <property type="entry name" value="UBIQUITIN CARBOXYL-TERMINAL HYDROLASE 1"/>
    <property type="match status" value="1"/>
</dbReference>
<feature type="compositionally biased region" description="Polar residues" evidence="1">
    <location>
        <begin position="1099"/>
        <end position="1132"/>
    </location>
</feature>
<dbReference type="SUPFAM" id="SSF54001">
    <property type="entry name" value="Cysteine proteinases"/>
    <property type="match status" value="1"/>
</dbReference>
<feature type="compositionally biased region" description="Polar residues" evidence="1">
    <location>
        <begin position="927"/>
        <end position="939"/>
    </location>
</feature>
<evidence type="ECO:0000313" key="3">
    <source>
        <dbReference type="EnsemblMetazoa" id="G5506.1:cds"/>
    </source>
</evidence>
<feature type="compositionally biased region" description="Low complexity" evidence="1">
    <location>
        <begin position="548"/>
        <end position="559"/>
    </location>
</feature>
<dbReference type="PANTHER" id="PTHR24006">
    <property type="entry name" value="UBIQUITIN CARBOXYL-TERMINAL HYDROLASE"/>
    <property type="match status" value="1"/>
</dbReference>
<sequence>MFGPCVPAGMKRLVSPDFLVDILAVCEASVMVIADAESPGPLKKRPRLSLKVQKNNESKDVKVGKEETDQGGEKGKEVFEEENDVIERDLNKEENSKSVVPAAASLENLGNTCFLNSVLQVLRYTPGFLPGLELLYQEIIQVEKLRKQDVLNKEDAGVFEPLESNKSIHLVKDLYRLYKNMEQREENHEEKATSDVMSMAVKPQKLLNIIRELNPMFEGYLQHDAQELLRCVLSYLQDSEKDLFNIKKNVLEKLPNKEVPKNVIMDRFLSKCARLKSENQPQNVFHQPDILDQIEQSEAAKTSITQTTTPVEADTACLAQEEVFKMENVPNSKLRTTRTPRGKKQSEEQKSNQKTKQALKQNTPRSRKGCDEPDGTTESKGVECNGRRKNTETGTSEVSDSGTGEEKMETDCGDNKTVNGKVNGESGKKDKNGKQQTILGMFQNQKAGKRLGMSRTILRNSTAKSGAACQTSDGLVNGHCRDEPGLGKTEDVVKCKSAPALANGVVSGSPSKNQSSPRKPVVKLEKCDRVCNSPLKSVSAQLATQKLSPCKSGSSPSKGSPRDAKQRLDFVVTSENKVLNSINLKAIKTNFIEDLFLGKMMLRTKCCECENCRERIEDFHDISVPVRVEKTEESDDEEKEEDSDSCLRKLMFAFTEVERLRDDNKYFCDTCLSHVEAERSLHYQGLPNILTLHLKRFSTSSGMFGYVSKINDHVSIPLSLPCLRYKCPSPCSRPDHRYLLYAIITHAGVTLTSGHYLSYVHVPSNQVQGRESPRHFLSTPTRRYPGQWLECDDETVRVHDEESFLGMLQGEEGSLMGTPYVLFYHRNTPVSTCQFLYHRRKNTQTKTNIPSSASSTRRVESASVAEDASSFYKRLGLDILTPSSTSGLSQQCIQCTGVNRKNSVQQTCHTASNPIQRSDNGVLQLVQSNQRDNRTNTTRSDARSDAHHSNYAQWKQANHAHGYQSNHGHQPSQSYGHQSYLHGHQSYLHGPQSTHSSENQARCAQTKTDLVNDGAFCWSRRDPLQIHDQSQLRFDRPVRKEPQVKPIDKYAPPDYLTIMYHPTPTLEDLGLTSYLDSPPSSPRAMSPVRESEQIVTAAASESEQTDKTAATSRKQADAITTTSYKQTDTKSAGSKITDTLLPWKLIRITISDQDVKPFAHLEGSHVGDPRLLFGRRSRGQLPKREGSVCVGQSQLANREGSVSDTRHALAASQSTAQLYMDTQSTVLTGTNDAKRKGLVCRMDENERPNKKLCVWSTVAEQYVTESRQSDNQEARRDAAYRRYGTDGRPCMRQQSYMGSQTQSARIESYDEMLARQKARQITHKQNLKPSVQSPKHTSCASSTLFTDSDNKTSGPAVSLDLFGGMSPFSCWNRTAPEDPRFS</sequence>
<feature type="region of interest" description="Disordered" evidence="1">
    <location>
        <begin position="927"/>
        <end position="947"/>
    </location>
</feature>
<feature type="region of interest" description="Disordered" evidence="1">
    <location>
        <begin position="959"/>
        <end position="978"/>
    </location>
</feature>
<feature type="compositionally biased region" description="Polar residues" evidence="1">
    <location>
        <begin position="963"/>
        <end position="977"/>
    </location>
</feature>
<organism evidence="3 4">
    <name type="scientific">Magallana gigas</name>
    <name type="common">Pacific oyster</name>
    <name type="synonym">Crassostrea gigas</name>
    <dbReference type="NCBI Taxonomy" id="29159"/>
    <lineage>
        <taxon>Eukaryota</taxon>
        <taxon>Metazoa</taxon>
        <taxon>Spiralia</taxon>
        <taxon>Lophotrochozoa</taxon>
        <taxon>Mollusca</taxon>
        <taxon>Bivalvia</taxon>
        <taxon>Autobranchia</taxon>
        <taxon>Pteriomorphia</taxon>
        <taxon>Ostreida</taxon>
        <taxon>Ostreoidea</taxon>
        <taxon>Ostreidae</taxon>
        <taxon>Magallana</taxon>
    </lineage>
</organism>